<dbReference type="Pfam" id="PF00583">
    <property type="entry name" value="Acetyltransf_1"/>
    <property type="match status" value="1"/>
</dbReference>
<dbReference type="OrthoDB" id="359414at2"/>
<evidence type="ECO:0000313" key="3">
    <source>
        <dbReference type="Proteomes" id="UP000244571"/>
    </source>
</evidence>
<evidence type="ECO:0000313" key="2">
    <source>
        <dbReference type="EMBL" id="AWB34760.1"/>
    </source>
</evidence>
<sequence>MLTALGRRFTFSDNADCLYLHDLAVARQASGSGIATALINEANRYAKRQGCSFSALISFQNSVEFWQRHGYVLLLDLSVPQRAILKTCGDRAFYMRKVLDRSE</sequence>
<dbReference type="Gene3D" id="3.40.630.30">
    <property type="match status" value="1"/>
</dbReference>
<proteinExistence type="predicted"/>
<evidence type="ECO:0000259" key="1">
    <source>
        <dbReference type="PROSITE" id="PS51186"/>
    </source>
</evidence>
<feature type="domain" description="N-acetyltransferase" evidence="1">
    <location>
        <begin position="1"/>
        <end position="100"/>
    </location>
</feature>
<dbReference type="SUPFAM" id="SSF55729">
    <property type="entry name" value="Acyl-CoA N-acyltransferases (Nat)"/>
    <property type="match status" value="1"/>
</dbReference>
<dbReference type="AlphaFoldDB" id="A0A2R4XLT0"/>
<dbReference type="InterPro" id="IPR000182">
    <property type="entry name" value="GNAT_dom"/>
</dbReference>
<dbReference type="Proteomes" id="UP000244571">
    <property type="component" value="Chromosome"/>
</dbReference>
<gene>
    <name evidence="2" type="ORF">DBV39_14670</name>
</gene>
<dbReference type="CDD" id="cd04301">
    <property type="entry name" value="NAT_SF"/>
    <property type="match status" value="1"/>
</dbReference>
<dbReference type="EMBL" id="CP028901">
    <property type="protein sequence ID" value="AWB34760.1"/>
    <property type="molecule type" value="Genomic_DNA"/>
</dbReference>
<keyword evidence="3" id="KW-1185">Reference proteome</keyword>
<protein>
    <recommendedName>
        <fullName evidence="1">N-acetyltransferase domain-containing protein</fullName>
    </recommendedName>
</protein>
<accession>A0A2R4XLT0</accession>
<organism evidence="2 3">
    <name type="scientific">Orrella marina</name>
    <dbReference type="NCBI Taxonomy" id="2163011"/>
    <lineage>
        <taxon>Bacteria</taxon>
        <taxon>Pseudomonadati</taxon>
        <taxon>Pseudomonadota</taxon>
        <taxon>Betaproteobacteria</taxon>
        <taxon>Burkholderiales</taxon>
        <taxon>Alcaligenaceae</taxon>
        <taxon>Orrella</taxon>
    </lineage>
</organism>
<dbReference type="GO" id="GO:0016747">
    <property type="term" value="F:acyltransferase activity, transferring groups other than amino-acyl groups"/>
    <property type="evidence" value="ECO:0007669"/>
    <property type="project" value="InterPro"/>
</dbReference>
<reference evidence="2 3" key="1">
    <citation type="submission" date="2018-04" db="EMBL/GenBank/DDBJ databases">
        <title>Bordetella sp. HZ20 isolated from seawater.</title>
        <authorList>
            <person name="Sun C."/>
        </authorList>
    </citation>
    <scope>NUCLEOTIDE SEQUENCE [LARGE SCALE GENOMIC DNA]</scope>
    <source>
        <strain evidence="2 3">HZ20</strain>
    </source>
</reference>
<name>A0A2R4XLT0_9BURK</name>
<dbReference type="InterPro" id="IPR016181">
    <property type="entry name" value="Acyl_CoA_acyltransferase"/>
</dbReference>
<dbReference type="PROSITE" id="PS51186">
    <property type="entry name" value="GNAT"/>
    <property type="match status" value="1"/>
</dbReference>
<dbReference type="KEGG" id="boz:DBV39_14670"/>
<dbReference type="RefSeq" id="WP_108622170.1">
    <property type="nucleotide sequence ID" value="NZ_CP028901.1"/>
</dbReference>